<feature type="transmembrane region" description="Helical" evidence="15">
    <location>
        <begin position="231"/>
        <end position="260"/>
    </location>
</feature>
<dbReference type="HOGENOM" id="CLU_028200_6_4_1"/>
<evidence type="ECO:0000313" key="20">
    <source>
        <dbReference type="Proteomes" id="UP000024376"/>
    </source>
</evidence>
<evidence type="ECO:0000256" key="8">
    <source>
        <dbReference type="ARBA" id="ARBA00022729"/>
    </source>
</evidence>
<dbReference type="GO" id="GO:0005576">
    <property type="term" value="C:extracellular region"/>
    <property type="evidence" value="ECO:0007669"/>
    <property type="project" value="UniProtKB-SubCell"/>
</dbReference>
<evidence type="ECO:0000256" key="6">
    <source>
        <dbReference type="ARBA" id="ARBA00022622"/>
    </source>
</evidence>
<keyword evidence="6" id="KW-0325">Glycoprotein</keyword>
<evidence type="ECO:0000256" key="3">
    <source>
        <dbReference type="ARBA" id="ARBA00004613"/>
    </source>
</evidence>
<evidence type="ECO:0000256" key="10">
    <source>
        <dbReference type="ARBA" id="ARBA00023136"/>
    </source>
</evidence>
<dbReference type="InterPro" id="IPR008427">
    <property type="entry name" value="Extracellular_membr_CFEM_dom"/>
</dbReference>
<gene>
    <name evidence="19" type="ORF">M419DRAFT_75975</name>
</gene>
<dbReference type="Proteomes" id="UP000024376">
    <property type="component" value="Unassembled WGS sequence"/>
</dbReference>
<dbReference type="InterPro" id="IPR049326">
    <property type="entry name" value="Rhodopsin_dom_fungi"/>
</dbReference>
<evidence type="ECO:0000313" key="19">
    <source>
        <dbReference type="EMBL" id="ETS03437.1"/>
    </source>
</evidence>
<comment type="similarity">
    <text evidence="13">Belongs to the SAT4 family.</text>
</comment>
<evidence type="ECO:0000256" key="4">
    <source>
        <dbReference type="ARBA" id="ARBA00010031"/>
    </source>
</evidence>
<dbReference type="Pfam" id="PF05730">
    <property type="entry name" value="CFEM"/>
    <property type="match status" value="1"/>
</dbReference>
<keyword evidence="12" id="KW-0449">Lipoprotein</keyword>
<evidence type="ECO:0000256" key="13">
    <source>
        <dbReference type="ARBA" id="ARBA00038359"/>
    </source>
</evidence>
<keyword evidence="7 15" id="KW-0812">Transmembrane</keyword>
<evidence type="ECO:0000256" key="14">
    <source>
        <dbReference type="SAM" id="MobiDB-lite"/>
    </source>
</evidence>
<organism evidence="19 20">
    <name type="scientific">Hypocrea jecorina (strain ATCC 56765 / BCRC 32924 / NRRL 11460 / Rut C-30)</name>
    <name type="common">Trichoderma reesei</name>
    <dbReference type="NCBI Taxonomy" id="1344414"/>
    <lineage>
        <taxon>Eukaryota</taxon>
        <taxon>Fungi</taxon>
        <taxon>Dikarya</taxon>
        <taxon>Ascomycota</taxon>
        <taxon>Pezizomycotina</taxon>
        <taxon>Sordariomycetes</taxon>
        <taxon>Hypocreomycetidae</taxon>
        <taxon>Hypocreales</taxon>
        <taxon>Hypocreaceae</taxon>
        <taxon>Trichoderma</taxon>
    </lineage>
</organism>
<dbReference type="InterPro" id="IPR052337">
    <property type="entry name" value="SAT4-like"/>
</dbReference>
<feature type="transmembrane region" description="Helical" evidence="15">
    <location>
        <begin position="153"/>
        <end position="172"/>
    </location>
</feature>
<evidence type="ECO:0000256" key="12">
    <source>
        <dbReference type="ARBA" id="ARBA00023288"/>
    </source>
</evidence>
<evidence type="ECO:0000256" key="11">
    <source>
        <dbReference type="ARBA" id="ARBA00023157"/>
    </source>
</evidence>
<reference evidence="20" key="1">
    <citation type="journal article" date="2013" name="Ind. Biotechnol.">
        <title>Comparative genomics analysis of Trichoderma reesei strains.</title>
        <authorList>
            <person name="Koike H."/>
            <person name="Aerts A."/>
            <person name="LaButti K."/>
            <person name="Grigoriev I.V."/>
            <person name="Baker S.E."/>
        </authorList>
    </citation>
    <scope>NUCLEOTIDE SEQUENCE [LARGE SCALE GENOMIC DNA]</scope>
    <source>
        <strain evidence="20">ATCC 56765 / BCRC 32924 / NRRL 11460 / Rut C-30</strain>
    </source>
</reference>
<comment type="subcellular location">
    <subcellularLocation>
        <location evidence="2">Membrane</location>
        <topology evidence="2">Lipid-anchor</topology>
        <topology evidence="2">GPI-anchor</topology>
    </subcellularLocation>
    <subcellularLocation>
        <location evidence="1">Membrane</location>
        <topology evidence="1">Multi-pass membrane protein</topology>
    </subcellularLocation>
    <subcellularLocation>
        <location evidence="3">Secreted</location>
    </subcellularLocation>
</comment>
<feature type="chain" id="PRO_5001533929" evidence="16">
    <location>
        <begin position="21"/>
        <end position="442"/>
    </location>
</feature>
<feature type="domain" description="CFEM" evidence="17">
    <location>
        <begin position="51"/>
        <end position="105"/>
    </location>
</feature>
<keyword evidence="8 16" id="KW-0732">Signal</keyword>
<evidence type="ECO:0000259" key="18">
    <source>
        <dbReference type="Pfam" id="PF20684"/>
    </source>
</evidence>
<feature type="transmembrane region" description="Helical" evidence="15">
    <location>
        <begin position="192"/>
        <end position="219"/>
    </location>
</feature>
<dbReference type="Pfam" id="PF20684">
    <property type="entry name" value="Fung_rhodopsin"/>
    <property type="match status" value="1"/>
</dbReference>
<name>A0A024SGY8_HYPJR</name>
<feature type="transmembrane region" description="Helical" evidence="15">
    <location>
        <begin position="313"/>
        <end position="333"/>
    </location>
</feature>
<keyword evidence="5" id="KW-0964">Secreted</keyword>
<dbReference type="KEGG" id="trr:M419DRAFT_75975"/>
<keyword evidence="6" id="KW-0336">GPI-anchor</keyword>
<evidence type="ECO:0000256" key="2">
    <source>
        <dbReference type="ARBA" id="ARBA00004589"/>
    </source>
</evidence>
<dbReference type="OrthoDB" id="2496787at2759"/>
<dbReference type="PANTHER" id="PTHR33048:SF143">
    <property type="entry name" value="EXTRACELLULAR MEMBRANE PROTEIN CFEM DOMAIN-CONTAINING PROTEIN-RELATED"/>
    <property type="match status" value="1"/>
</dbReference>
<dbReference type="PANTHER" id="PTHR33048">
    <property type="entry name" value="PTH11-LIKE INTEGRAL MEMBRANE PROTEIN (AFU_ORTHOLOGUE AFUA_5G11245)"/>
    <property type="match status" value="1"/>
</dbReference>
<evidence type="ECO:0000256" key="5">
    <source>
        <dbReference type="ARBA" id="ARBA00022525"/>
    </source>
</evidence>
<keyword evidence="9 15" id="KW-1133">Transmembrane helix</keyword>
<dbReference type="EMBL" id="KI911143">
    <property type="protein sequence ID" value="ETS03437.1"/>
    <property type="molecule type" value="Genomic_DNA"/>
</dbReference>
<sequence length="442" mass="48346">MLRRSSLILIAVVVAASATAVIPPGSRQQHYANISNVSSSYVASPIHPIHLPFCALDCFTANCSELDLSCICRSLNQPSQSLSCFKASCSLSESLVMMNLTQTVCGGSVRDRSGRYKTMNIALSSVTLLIAGMRFVSKFLFSIRQGFGPDDWTMLAAGLIGIPCIIFNISGLSDHGLGKDVWTLPPGALASFAQWFLAMEILYVVIISIVKSSLSLFYLDLFPGTTFRRVIWATIIFHVTSGLSFVVGSLLQCVPLSLAWEQFGDGTNRPPGHCINVNALAWVNAAMNIAVDIWLIGIPLYQLYKLDTQWRRRLSAAVMFMTGAIATIVSILRLQSLVHFANSTNPTWDHWNIAWWSTIEVNISIICTCLPSIRLILAHLCPRMVGSSLGLSPISEDSWIGEKITSPNPLDIERLELCSNRSKDGGSKTSKSTQRVEGVRGI</sequence>
<proteinExistence type="inferred from homology"/>
<dbReference type="GO" id="GO:0098552">
    <property type="term" value="C:side of membrane"/>
    <property type="evidence" value="ECO:0007669"/>
    <property type="project" value="UniProtKB-KW"/>
</dbReference>
<feature type="transmembrane region" description="Helical" evidence="15">
    <location>
        <begin position="353"/>
        <end position="377"/>
    </location>
</feature>
<feature type="signal peptide" evidence="16">
    <location>
        <begin position="1"/>
        <end position="20"/>
    </location>
</feature>
<dbReference type="AlphaFoldDB" id="A0A024SGY8"/>
<feature type="domain" description="Rhodopsin" evidence="18">
    <location>
        <begin position="134"/>
        <end position="378"/>
    </location>
</feature>
<evidence type="ECO:0000256" key="1">
    <source>
        <dbReference type="ARBA" id="ARBA00004141"/>
    </source>
</evidence>
<evidence type="ECO:0000259" key="17">
    <source>
        <dbReference type="Pfam" id="PF05730"/>
    </source>
</evidence>
<evidence type="ECO:0000256" key="7">
    <source>
        <dbReference type="ARBA" id="ARBA00022692"/>
    </source>
</evidence>
<keyword evidence="11" id="KW-1015">Disulfide bond</keyword>
<accession>A0A024SGY8</accession>
<feature type="region of interest" description="Disordered" evidence="14">
    <location>
        <begin position="421"/>
        <end position="442"/>
    </location>
</feature>
<comment type="similarity">
    <text evidence="4">Belongs to the RBT5 family.</text>
</comment>
<feature type="transmembrane region" description="Helical" evidence="15">
    <location>
        <begin position="280"/>
        <end position="301"/>
    </location>
</feature>
<evidence type="ECO:0000256" key="15">
    <source>
        <dbReference type="SAM" id="Phobius"/>
    </source>
</evidence>
<evidence type="ECO:0000256" key="9">
    <source>
        <dbReference type="ARBA" id="ARBA00022989"/>
    </source>
</evidence>
<feature type="transmembrane region" description="Helical" evidence="15">
    <location>
        <begin position="121"/>
        <end position="141"/>
    </location>
</feature>
<protein>
    <submittedName>
        <fullName evidence="19">Uncharacterized protein</fullName>
    </submittedName>
</protein>
<keyword evidence="10 15" id="KW-0472">Membrane</keyword>
<evidence type="ECO:0000256" key="16">
    <source>
        <dbReference type="SAM" id="SignalP"/>
    </source>
</evidence>